<reference evidence="3" key="1">
    <citation type="submission" date="2016-10" db="EMBL/GenBank/DDBJ databases">
        <authorList>
            <person name="Varghese N."/>
            <person name="Submissions S."/>
        </authorList>
    </citation>
    <scope>NUCLEOTIDE SEQUENCE [LARGE SCALE GENOMIC DNA]</scope>
    <source>
        <strain evidence="3">CGMCC 4.578</strain>
    </source>
</reference>
<dbReference type="Proteomes" id="UP000199028">
    <property type="component" value="Unassembled WGS sequence"/>
</dbReference>
<dbReference type="EMBL" id="FOFT01000001">
    <property type="protein sequence ID" value="SEP87753.1"/>
    <property type="molecule type" value="Genomic_DNA"/>
</dbReference>
<feature type="region of interest" description="Disordered" evidence="1">
    <location>
        <begin position="1"/>
        <end position="32"/>
    </location>
</feature>
<protein>
    <submittedName>
        <fullName evidence="2">Uncharacterized protein</fullName>
    </submittedName>
</protein>
<dbReference type="AlphaFoldDB" id="A0A1H9BGK5"/>
<evidence type="ECO:0000256" key="1">
    <source>
        <dbReference type="SAM" id="MobiDB-lite"/>
    </source>
</evidence>
<dbReference type="OrthoDB" id="7958481at2"/>
<gene>
    <name evidence="2" type="ORF">SAMN05216195_101470</name>
</gene>
<name>A0A1H9BGK5_9PSEU</name>
<keyword evidence="3" id="KW-1185">Reference proteome</keyword>
<organism evidence="2 3">
    <name type="scientific">Lentzea flaviverrucosa</name>
    <dbReference type="NCBI Taxonomy" id="200379"/>
    <lineage>
        <taxon>Bacteria</taxon>
        <taxon>Bacillati</taxon>
        <taxon>Actinomycetota</taxon>
        <taxon>Actinomycetes</taxon>
        <taxon>Pseudonocardiales</taxon>
        <taxon>Pseudonocardiaceae</taxon>
        <taxon>Lentzea</taxon>
    </lineage>
</organism>
<evidence type="ECO:0000313" key="2">
    <source>
        <dbReference type="EMBL" id="SEP87753.1"/>
    </source>
</evidence>
<dbReference type="Gene3D" id="3.40.50.1820">
    <property type="entry name" value="alpha/beta hydrolase"/>
    <property type="match status" value="1"/>
</dbReference>
<dbReference type="RefSeq" id="WP_114773654.1">
    <property type="nucleotide sequence ID" value="NZ_FOFT01000001.1"/>
</dbReference>
<accession>A0A1H9BGK5</accession>
<dbReference type="InterPro" id="IPR029058">
    <property type="entry name" value="AB_hydrolase_fold"/>
</dbReference>
<evidence type="ECO:0000313" key="3">
    <source>
        <dbReference type="Proteomes" id="UP000199028"/>
    </source>
</evidence>
<sequence length="87" mass="9162">MSREVPAGGHADAAVDDRRRPPCRGESQRAADTFLAGLDERTLDRDTAATNEAIGAQVTALANWEQSSTSGLADVRQPVLVVNGDDA</sequence>
<proteinExistence type="predicted"/>